<feature type="transmembrane region" description="Helical" evidence="11">
    <location>
        <begin position="190"/>
        <end position="207"/>
    </location>
</feature>
<keyword evidence="3" id="KW-0813">Transport</keyword>
<keyword evidence="7 11" id="KW-0472">Membrane</keyword>
<feature type="transmembrane region" description="Helical" evidence="11">
    <location>
        <begin position="356"/>
        <end position="374"/>
    </location>
</feature>
<keyword evidence="5 11" id="KW-0812">Transmembrane</keyword>
<comment type="caution">
    <text evidence="13">The sequence shown here is derived from an EMBL/GenBank/DDBJ whole genome shotgun (WGS) entry which is preliminary data.</text>
</comment>
<feature type="transmembrane region" description="Helical" evidence="11">
    <location>
        <begin position="482"/>
        <end position="505"/>
    </location>
</feature>
<dbReference type="Pfam" id="PF07690">
    <property type="entry name" value="MFS_1"/>
    <property type="match status" value="1"/>
</dbReference>
<feature type="region of interest" description="Disordered" evidence="10">
    <location>
        <begin position="532"/>
        <end position="557"/>
    </location>
</feature>
<evidence type="ECO:0000256" key="9">
    <source>
        <dbReference type="ARBA" id="ARBA00042039"/>
    </source>
</evidence>
<dbReference type="InterPro" id="IPR000849">
    <property type="entry name" value="Sugar_P_transporter"/>
</dbReference>
<feature type="transmembrane region" description="Helical" evidence="11">
    <location>
        <begin position="313"/>
        <end position="336"/>
    </location>
</feature>
<dbReference type="AlphaFoldDB" id="A0AAU9XHH9"/>
<keyword evidence="4" id="KW-0762">Sugar transport</keyword>
<dbReference type="InterPro" id="IPR011701">
    <property type="entry name" value="MFS"/>
</dbReference>
<dbReference type="PANTHER" id="PTHR43184">
    <property type="entry name" value="MAJOR FACILITATOR SUPERFAMILY TRANSPORTER 16, ISOFORM B"/>
    <property type="match status" value="1"/>
</dbReference>
<name>A0AAU9XHH9_9CNID</name>
<evidence type="ECO:0000256" key="1">
    <source>
        <dbReference type="ARBA" id="ARBA00004141"/>
    </source>
</evidence>
<evidence type="ECO:0000256" key="7">
    <source>
        <dbReference type="ARBA" id="ARBA00023136"/>
    </source>
</evidence>
<dbReference type="InterPro" id="IPR036259">
    <property type="entry name" value="MFS_trans_sf"/>
</dbReference>
<dbReference type="InterPro" id="IPR020846">
    <property type="entry name" value="MFS_dom"/>
</dbReference>
<evidence type="ECO:0000313" key="13">
    <source>
        <dbReference type="EMBL" id="CAH3146880.1"/>
    </source>
</evidence>
<sequence>MPSLQLGAHDHHRSKVPYGIQFIRWVTTERTTQVYRTWVLILTFLAYASYNLSRKPISVVKGEFTVHNCTADNLCRGWAPFDSPASGEKLLGTLDVAFLSSYAIGMFFSGYLAEHIDLRYFLTFGMMFSGFFSVLFGLGYFYKVHNFEYYFFIQLFAGFFQSTGLPTVVECVGNWIGKRRRGFIMGIWNSHKSVGAILGSNIAGIWASDQWGYSFLVPGCIIGGVAIVVFLFLVVDPIDVDCPSPQRQSKESFPVYATFSTKVDVRNPAHQDGLISNDSSSSVFLSFSSSSSLSSHEEPDAISLWKAILIPGVIEYSFCLFFAKLVSLTFLFWLPFYIENTKIGGEFHDVRLSAELSAFFDVGGMIGGILAGYISDKTGCSGIVVAVMLFCAGPVLFFYRFLSNFNITANIGLMIITGILVNGPYSLITTAVSANLGSHPCIKGNKKAMAMVTAIIGGTGSLGATLGPLLTGFIAPKGWDNVFFMLIGADVLAAVLLVRQVWFELSQHCFQSRRKRECLPYLESSKVNSINWKKPSENSKVSDKSTGSEEEPLLYID</sequence>
<dbReference type="GO" id="GO:0016020">
    <property type="term" value="C:membrane"/>
    <property type="evidence" value="ECO:0007669"/>
    <property type="project" value="UniProtKB-SubCell"/>
</dbReference>
<comment type="subcellular location">
    <subcellularLocation>
        <location evidence="1">Membrane</location>
        <topology evidence="1">Multi-pass membrane protein</topology>
    </subcellularLocation>
</comment>
<evidence type="ECO:0000256" key="8">
    <source>
        <dbReference type="ARBA" id="ARBA00041091"/>
    </source>
</evidence>
<dbReference type="Gene3D" id="1.20.1250.20">
    <property type="entry name" value="MFS general substrate transporter like domains"/>
    <property type="match status" value="2"/>
</dbReference>
<dbReference type="Proteomes" id="UP001159428">
    <property type="component" value="Unassembled WGS sequence"/>
</dbReference>
<protein>
    <recommendedName>
        <fullName evidence="8">Sugar phosphate exchanger 3</fullName>
    </recommendedName>
    <alternativeName>
        <fullName evidence="9">Solute carrier family 37 member 3</fullName>
    </alternativeName>
</protein>
<evidence type="ECO:0000256" key="3">
    <source>
        <dbReference type="ARBA" id="ARBA00022448"/>
    </source>
</evidence>
<evidence type="ECO:0000256" key="6">
    <source>
        <dbReference type="ARBA" id="ARBA00022989"/>
    </source>
</evidence>
<evidence type="ECO:0000256" key="5">
    <source>
        <dbReference type="ARBA" id="ARBA00022692"/>
    </source>
</evidence>
<dbReference type="SUPFAM" id="SSF103473">
    <property type="entry name" value="MFS general substrate transporter"/>
    <property type="match status" value="1"/>
</dbReference>
<feature type="transmembrane region" description="Helical" evidence="11">
    <location>
        <begin position="120"/>
        <end position="143"/>
    </location>
</feature>
<dbReference type="PROSITE" id="PS50850">
    <property type="entry name" value="MFS"/>
    <property type="match status" value="1"/>
</dbReference>
<feature type="compositionally biased region" description="Basic and acidic residues" evidence="10">
    <location>
        <begin position="534"/>
        <end position="547"/>
    </location>
</feature>
<dbReference type="PANTHER" id="PTHR43184:SF12">
    <property type="entry name" value="SUGAR PHOSPHATE EXCHANGER 3"/>
    <property type="match status" value="1"/>
</dbReference>
<keyword evidence="14" id="KW-1185">Reference proteome</keyword>
<organism evidence="13 14">
    <name type="scientific">Pocillopora meandrina</name>
    <dbReference type="NCBI Taxonomy" id="46732"/>
    <lineage>
        <taxon>Eukaryota</taxon>
        <taxon>Metazoa</taxon>
        <taxon>Cnidaria</taxon>
        <taxon>Anthozoa</taxon>
        <taxon>Hexacorallia</taxon>
        <taxon>Scleractinia</taxon>
        <taxon>Astrocoeniina</taxon>
        <taxon>Pocilloporidae</taxon>
        <taxon>Pocillopora</taxon>
    </lineage>
</organism>
<feature type="transmembrane region" description="Helical" evidence="11">
    <location>
        <begin position="381"/>
        <end position="399"/>
    </location>
</feature>
<evidence type="ECO:0000256" key="4">
    <source>
        <dbReference type="ARBA" id="ARBA00022597"/>
    </source>
</evidence>
<evidence type="ECO:0000256" key="11">
    <source>
        <dbReference type="SAM" id="Phobius"/>
    </source>
</evidence>
<evidence type="ECO:0000259" key="12">
    <source>
        <dbReference type="PROSITE" id="PS50850"/>
    </source>
</evidence>
<feature type="compositionally biased region" description="Acidic residues" evidence="10">
    <location>
        <begin position="548"/>
        <end position="557"/>
    </location>
</feature>
<feature type="transmembrane region" description="Helical" evidence="11">
    <location>
        <begin position="34"/>
        <end position="50"/>
    </location>
</feature>
<feature type="transmembrane region" description="Helical" evidence="11">
    <location>
        <begin position="213"/>
        <end position="235"/>
    </location>
</feature>
<proteinExistence type="inferred from homology"/>
<feature type="domain" description="Major facilitator superfamily (MFS) profile" evidence="12">
    <location>
        <begin position="39"/>
        <end position="506"/>
    </location>
</feature>
<accession>A0AAU9XHH9</accession>
<feature type="transmembrane region" description="Helical" evidence="11">
    <location>
        <begin position="149"/>
        <end position="169"/>
    </location>
</feature>
<reference evidence="13 14" key="1">
    <citation type="submission" date="2022-05" db="EMBL/GenBank/DDBJ databases">
        <authorList>
            <consortium name="Genoscope - CEA"/>
            <person name="William W."/>
        </authorList>
    </citation>
    <scope>NUCLEOTIDE SEQUENCE [LARGE SCALE GENOMIC DNA]</scope>
</reference>
<evidence type="ECO:0000313" key="14">
    <source>
        <dbReference type="Proteomes" id="UP001159428"/>
    </source>
</evidence>
<dbReference type="PIRSF" id="PIRSF002808">
    <property type="entry name" value="Hexose_phosphate_transp"/>
    <property type="match status" value="1"/>
</dbReference>
<evidence type="ECO:0000256" key="2">
    <source>
        <dbReference type="ARBA" id="ARBA00009598"/>
    </source>
</evidence>
<keyword evidence="6 11" id="KW-1133">Transmembrane helix</keyword>
<feature type="transmembrane region" description="Helical" evidence="11">
    <location>
        <begin position="448"/>
        <end position="470"/>
    </location>
</feature>
<dbReference type="GO" id="GO:0022857">
    <property type="term" value="F:transmembrane transporter activity"/>
    <property type="evidence" value="ECO:0007669"/>
    <property type="project" value="InterPro"/>
</dbReference>
<feature type="transmembrane region" description="Helical" evidence="11">
    <location>
        <begin position="90"/>
        <end position="113"/>
    </location>
</feature>
<feature type="transmembrane region" description="Helical" evidence="11">
    <location>
        <begin position="411"/>
        <end position="436"/>
    </location>
</feature>
<gene>
    <name evidence="13" type="ORF">PMEA_00023143</name>
</gene>
<evidence type="ECO:0000256" key="10">
    <source>
        <dbReference type="SAM" id="MobiDB-lite"/>
    </source>
</evidence>
<dbReference type="EMBL" id="CALNXJ010000042">
    <property type="protein sequence ID" value="CAH3146880.1"/>
    <property type="molecule type" value="Genomic_DNA"/>
</dbReference>
<comment type="similarity">
    <text evidence="2">Belongs to the major facilitator superfamily. Organophosphate:Pi antiporter (OPA) (TC 2.A.1.4) family.</text>
</comment>